<dbReference type="GO" id="GO:0003682">
    <property type="term" value="F:chromatin binding"/>
    <property type="evidence" value="ECO:0007669"/>
    <property type="project" value="InterPro"/>
</dbReference>
<dbReference type="Gene3D" id="2.30.30.490">
    <property type="match status" value="1"/>
</dbReference>
<protein>
    <recommendedName>
        <fullName evidence="2">BAH domain-containing protein</fullName>
    </recommendedName>
</protein>
<evidence type="ECO:0000313" key="4">
    <source>
        <dbReference type="Proteomes" id="UP000265631"/>
    </source>
</evidence>
<dbReference type="PANTHER" id="PTHR46364">
    <property type="entry name" value="OS08G0421900 PROTEIN"/>
    <property type="match status" value="1"/>
</dbReference>
<evidence type="ECO:0000313" key="3">
    <source>
        <dbReference type="EMBL" id="RFN52101.1"/>
    </source>
</evidence>
<feature type="region of interest" description="Disordered" evidence="1">
    <location>
        <begin position="1"/>
        <end position="33"/>
    </location>
</feature>
<proteinExistence type="predicted"/>
<dbReference type="EMBL" id="PXXK01000077">
    <property type="protein sequence ID" value="RFN52101.1"/>
    <property type="molecule type" value="Genomic_DNA"/>
</dbReference>
<sequence>MGVRKRSRSESQRQVQDHPFQITYPKTIPKPTVKDGRAVRRRVRMQSFPFTCSGTHSLDLLHSVKPTDTWYNMTSYKSFVLSGVKHKLGDFIFLANEQTIKRRKVDEDQTPQEDEEWVARVLEVRAKDANHVYARVHWMYRPEELPPGTLDGDKKIQGRQPYHGEKELIMSNHMDIVDVLSVSGPAEVKCWGGEEEDKETPEGLFWHQAFDWRSSRLLSLDRISHVTRNQVLQKNGTRLKKLSTS</sequence>
<evidence type="ECO:0000256" key="1">
    <source>
        <dbReference type="SAM" id="MobiDB-lite"/>
    </source>
</evidence>
<keyword evidence="4" id="KW-1185">Reference proteome</keyword>
<dbReference type="Proteomes" id="UP000265631">
    <property type="component" value="Unassembled WGS sequence"/>
</dbReference>
<comment type="caution">
    <text evidence="3">The sequence shown here is derived from an EMBL/GenBank/DDBJ whole genome shotgun (WGS) entry which is preliminary data.</text>
</comment>
<feature type="domain" description="BAH" evidence="2">
    <location>
        <begin position="84"/>
        <end position="221"/>
    </location>
</feature>
<reference evidence="3 4" key="1">
    <citation type="journal article" date="2018" name="PLoS Pathog.">
        <title>Evolution of structural diversity of trichothecenes, a family of toxins produced by plant pathogenic and entomopathogenic fungi.</title>
        <authorList>
            <person name="Proctor R.H."/>
            <person name="McCormick S.P."/>
            <person name="Kim H.S."/>
            <person name="Cardoza R.E."/>
            <person name="Stanley A.M."/>
            <person name="Lindo L."/>
            <person name="Kelly A."/>
            <person name="Brown D.W."/>
            <person name="Lee T."/>
            <person name="Vaughan M.M."/>
            <person name="Alexander N.J."/>
            <person name="Busman M."/>
            <person name="Gutierrez S."/>
        </authorList>
    </citation>
    <scope>NUCLEOTIDE SEQUENCE [LARGE SCALE GENOMIC DNA]</scope>
    <source>
        <strain evidence="3 4">NRRL 13405</strain>
    </source>
</reference>
<dbReference type="STRING" id="2594813.A0A395MW11"/>
<evidence type="ECO:0000259" key="2">
    <source>
        <dbReference type="PROSITE" id="PS51038"/>
    </source>
</evidence>
<dbReference type="AlphaFoldDB" id="A0A395MW11"/>
<dbReference type="CDD" id="cd04370">
    <property type="entry name" value="BAH"/>
    <property type="match status" value="1"/>
</dbReference>
<accession>A0A395MW11</accession>
<dbReference type="PROSITE" id="PS51038">
    <property type="entry name" value="BAH"/>
    <property type="match status" value="1"/>
</dbReference>
<gene>
    <name evidence="3" type="ORF">FIE12Z_3653</name>
</gene>
<name>A0A395MW11_9HYPO</name>
<organism evidence="3 4">
    <name type="scientific">Fusarium flagelliforme</name>
    <dbReference type="NCBI Taxonomy" id="2675880"/>
    <lineage>
        <taxon>Eukaryota</taxon>
        <taxon>Fungi</taxon>
        <taxon>Dikarya</taxon>
        <taxon>Ascomycota</taxon>
        <taxon>Pezizomycotina</taxon>
        <taxon>Sordariomycetes</taxon>
        <taxon>Hypocreomycetidae</taxon>
        <taxon>Hypocreales</taxon>
        <taxon>Nectriaceae</taxon>
        <taxon>Fusarium</taxon>
        <taxon>Fusarium incarnatum-equiseti species complex</taxon>
    </lineage>
</organism>
<dbReference type="InterPro" id="IPR043151">
    <property type="entry name" value="BAH_sf"/>
</dbReference>
<dbReference type="InterPro" id="IPR001025">
    <property type="entry name" value="BAH_dom"/>
</dbReference>